<dbReference type="InterPro" id="IPR044970">
    <property type="entry name" value="CCB2"/>
</dbReference>
<dbReference type="EMBL" id="BEGY01000005">
    <property type="protein sequence ID" value="GAX74057.1"/>
    <property type="molecule type" value="Genomic_DNA"/>
</dbReference>
<evidence type="ECO:0008006" key="3">
    <source>
        <dbReference type="Google" id="ProtNLM"/>
    </source>
</evidence>
<proteinExistence type="predicted"/>
<dbReference type="AlphaFoldDB" id="A0A250WTA6"/>
<dbReference type="STRING" id="1157962.A0A250WTA6"/>
<organism evidence="1 2">
    <name type="scientific">Chlamydomonas eustigma</name>
    <dbReference type="NCBI Taxonomy" id="1157962"/>
    <lineage>
        <taxon>Eukaryota</taxon>
        <taxon>Viridiplantae</taxon>
        <taxon>Chlorophyta</taxon>
        <taxon>core chlorophytes</taxon>
        <taxon>Chlorophyceae</taxon>
        <taxon>CS clade</taxon>
        <taxon>Chlamydomonadales</taxon>
        <taxon>Chlamydomonadaceae</taxon>
        <taxon>Chlamydomonas</taxon>
    </lineage>
</organism>
<dbReference type="GO" id="GO:0010190">
    <property type="term" value="P:cytochrome b6f complex assembly"/>
    <property type="evidence" value="ECO:0007669"/>
    <property type="project" value="InterPro"/>
</dbReference>
<dbReference type="PANTHER" id="PTHR36403">
    <property type="entry name" value="PROTEIN COFACTOR ASSEMBLY OF COMPLEX C SUBUNIT B CCB2, CHLOROPLASTIC"/>
    <property type="match status" value="1"/>
</dbReference>
<dbReference type="PANTHER" id="PTHR36403:SF1">
    <property type="entry name" value="PROTEIN COFACTOR ASSEMBLY OF COMPLEX C SUBUNIT B CCB2, CHLOROPLASTIC"/>
    <property type="match status" value="1"/>
</dbReference>
<dbReference type="OrthoDB" id="514937at2759"/>
<dbReference type="Proteomes" id="UP000232323">
    <property type="component" value="Unassembled WGS sequence"/>
</dbReference>
<evidence type="ECO:0000313" key="2">
    <source>
        <dbReference type="Proteomes" id="UP000232323"/>
    </source>
</evidence>
<sequence length="307" mass="32807">MRSSILSANNSAAIRSVQVKFSCHNRGVRGSIARESRRNLAIFAKQGGLGDEDMDVAVFRFTLGIPGFEDRLIPRVVAGIGAALLAVNHILSIGVQFAPDIAQARAEVLCGILVLVLGSVPDIEERLREAQPGRGRQSTASSITGAKNAFALDKKLPDKVKQELAWSSFALLKNTNSCGMLFFQGGKAIMARGAMGESVVTSTSDTQASLDNITKDMDNVSTQIPELNAVLSGQSGQLWLQDRQALERAGFSSLLSVPQGAQCLLAQRVAMGSEAGLLVVFSERPRSLSDRERSWVGSIGQKLSSCF</sequence>
<keyword evidence="2" id="KW-1185">Reference proteome</keyword>
<dbReference type="InterPro" id="IPR021325">
    <property type="entry name" value="CCB2/CCB4"/>
</dbReference>
<reference evidence="1 2" key="1">
    <citation type="submission" date="2017-08" db="EMBL/GenBank/DDBJ databases">
        <title>Acidophilic green algal genome provides insights into adaptation to an acidic environment.</title>
        <authorList>
            <person name="Hirooka S."/>
            <person name="Hirose Y."/>
            <person name="Kanesaki Y."/>
            <person name="Higuchi S."/>
            <person name="Fujiwara T."/>
            <person name="Onuma R."/>
            <person name="Era A."/>
            <person name="Ohbayashi R."/>
            <person name="Uzuka A."/>
            <person name="Nozaki H."/>
            <person name="Yoshikawa H."/>
            <person name="Miyagishima S.Y."/>
        </authorList>
    </citation>
    <scope>NUCLEOTIDE SEQUENCE [LARGE SCALE GENOMIC DNA]</scope>
    <source>
        <strain evidence="1 2">NIES-2499</strain>
    </source>
</reference>
<gene>
    <name evidence="1" type="ORF">CEUSTIGMA_g1507.t1</name>
</gene>
<evidence type="ECO:0000313" key="1">
    <source>
        <dbReference type="EMBL" id="GAX74057.1"/>
    </source>
</evidence>
<accession>A0A250WTA6</accession>
<comment type="caution">
    <text evidence="1">The sequence shown here is derived from an EMBL/GenBank/DDBJ whole genome shotgun (WGS) entry which is preliminary data.</text>
</comment>
<dbReference type="Pfam" id="PF11152">
    <property type="entry name" value="CCB2_CCB4"/>
    <property type="match status" value="1"/>
</dbReference>
<protein>
    <recommendedName>
        <fullName evidence="3">CCB4</fullName>
    </recommendedName>
</protein>
<name>A0A250WTA6_9CHLO</name>